<reference evidence="2 4" key="2">
    <citation type="submission" date="2018-03" db="EMBL/GenBank/DDBJ databases">
        <authorList>
            <person name="Fogelqvist J."/>
        </authorList>
    </citation>
    <scope>NUCLEOTIDE SEQUENCE [LARGE SCALE GENOMIC DNA]</scope>
</reference>
<gene>
    <name evidence="1" type="ORF">PBRA_000504</name>
    <name evidence="2" type="ORF">PLBR_LOCUS238</name>
</gene>
<evidence type="ECO:0000313" key="1">
    <source>
        <dbReference type="EMBL" id="CEO94718.1"/>
    </source>
</evidence>
<geneLocation type="mitochondrion" evidence="2"/>
<dbReference type="AlphaFoldDB" id="A0A0G4IHM8"/>
<dbReference type="STRING" id="37360.A0A0G4IHM8"/>
<evidence type="ECO:0000313" key="2">
    <source>
        <dbReference type="EMBL" id="SPQ93023.1"/>
    </source>
</evidence>
<evidence type="ECO:0000313" key="3">
    <source>
        <dbReference type="Proteomes" id="UP000039324"/>
    </source>
</evidence>
<sequence length="730" mass="80869">MVALGTGPLSFGPTRAHLFGAAADSGTGTLVATSERSSAGRDAIGAYTLHETGWAGSHWPEPTTDPYYRTSIRVYDEGGVVVFGQEFPNGCPGGDLPVDAVRGAFPTIPMKQEGRELGFYAFQGRFLKERSFGRFNEGADVPSGISAGPLMFFEHGRRGYTAIVSNFSQFMTSTMVVADGEVQYGPVGSLVGLPAGFQSETIVVFGRAGITATVAAWGSALRAHYGTKRRPDMDISLTTLGYATDNGAYYYHKFDETLGDYEQTLLAVKAYADESRIPYRYMQLDSWWYYRSRDPFSADLNGVPDGGVRNWTARPDVLPSGLSSLFAKLGLHFVAHNRFWAPDNVYRDSYRFLVGARTALPLEPRFWDDLFEEATKWGLRVYEQDWLDQQVERLETAYTTDWPALREWLVGMGKAASRNGITIQYCMPYLCHLLQSLEIDSVSQARASDDYHIIGTQWQIGPVALILDALGLRPSKDTAWSAKVQPGNRYGLQEPDPDLQAAVLAFSNGPVAFSDKIGCSCRARIMRTCRSDGVLLRVDQPLRPLDCWWTQVVFQDGSGPTGHVYRARMAVPGCDSYWFCVLSSYLQCPFQLHKRHLEDELCKSHTPMLAYQWEVCESTGQVLNVRVHDFNDAVTVDPNCLALWYVAPVRADGWCILGELAKFIPIGTMRFCSIRDARIVLLGQPGECVTVCFVHQTNLDNIVQLTTTIQDDGTTLLACPVEGAENGKLG</sequence>
<name>A0A0G4IHM8_PLABS</name>
<dbReference type="Proteomes" id="UP000290189">
    <property type="component" value="Unassembled WGS sequence"/>
</dbReference>
<dbReference type="OMA" id="HNRWFAK"/>
<dbReference type="OrthoDB" id="41905at2759"/>
<reference evidence="1 3" key="1">
    <citation type="submission" date="2015-02" db="EMBL/GenBank/DDBJ databases">
        <authorList>
            <person name="Chooi Y.-H."/>
        </authorList>
    </citation>
    <scope>NUCLEOTIDE SEQUENCE [LARGE SCALE GENOMIC DNA]</scope>
    <source>
        <strain evidence="1">E3</strain>
    </source>
</reference>
<protein>
    <recommendedName>
        <fullName evidence="5">Alpha-galactosidase</fullName>
    </recommendedName>
</protein>
<proteinExistence type="predicted"/>
<dbReference type="EMBL" id="CDSF01000001">
    <property type="protein sequence ID" value="CEO94718.1"/>
    <property type="molecule type" value="Genomic_DNA"/>
</dbReference>
<evidence type="ECO:0008006" key="5">
    <source>
        <dbReference type="Google" id="ProtNLM"/>
    </source>
</evidence>
<keyword evidence="3" id="KW-1185">Reference proteome</keyword>
<evidence type="ECO:0000313" key="4">
    <source>
        <dbReference type="Proteomes" id="UP000290189"/>
    </source>
</evidence>
<accession>A0A0G4IHM8</accession>
<organism evidence="1 3">
    <name type="scientific">Plasmodiophora brassicae</name>
    <name type="common">Clubroot disease agent</name>
    <dbReference type="NCBI Taxonomy" id="37360"/>
    <lineage>
        <taxon>Eukaryota</taxon>
        <taxon>Sar</taxon>
        <taxon>Rhizaria</taxon>
        <taxon>Endomyxa</taxon>
        <taxon>Phytomyxea</taxon>
        <taxon>Plasmodiophorida</taxon>
        <taxon>Plasmodiophoridae</taxon>
        <taxon>Plasmodiophora</taxon>
    </lineage>
</organism>
<dbReference type="Proteomes" id="UP000039324">
    <property type="component" value="Unassembled WGS sequence"/>
</dbReference>
<keyword evidence="2" id="KW-0496">Mitochondrion</keyword>
<dbReference type="EMBL" id="OVEO01000001">
    <property type="protein sequence ID" value="SPQ93023.1"/>
    <property type="molecule type" value="Genomic_DNA"/>
</dbReference>